<accession>A0A0R1VIA2</accession>
<evidence type="ECO:0000313" key="2">
    <source>
        <dbReference type="EMBL" id="KRM05454.1"/>
    </source>
</evidence>
<organism evidence="2 3">
    <name type="scientific">Lactobacillus kitasatonis DSM 16761 = JCM 1039</name>
    <dbReference type="NCBI Taxonomy" id="1423767"/>
    <lineage>
        <taxon>Bacteria</taxon>
        <taxon>Bacillati</taxon>
        <taxon>Bacillota</taxon>
        <taxon>Bacilli</taxon>
        <taxon>Lactobacillales</taxon>
        <taxon>Lactobacillaceae</taxon>
        <taxon>Lactobacillus</taxon>
    </lineage>
</organism>
<reference evidence="2 3" key="1">
    <citation type="journal article" date="2015" name="Genome Announc.">
        <title>Expanding the biotechnology potential of lactobacilli through comparative genomics of 213 strains and associated genera.</title>
        <authorList>
            <person name="Sun Z."/>
            <person name="Harris H.M."/>
            <person name="McCann A."/>
            <person name="Guo C."/>
            <person name="Argimon S."/>
            <person name="Zhang W."/>
            <person name="Yang X."/>
            <person name="Jeffery I.B."/>
            <person name="Cooney J.C."/>
            <person name="Kagawa T.F."/>
            <person name="Liu W."/>
            <person name="Song Y."/>
            <person name="Salvetti E."/>
            <person name="Wrobel A."/>
            <person name="Rasinkangas P."/>
            <person name="Parkhill J."/>
            <person name="Rea M.C."/>
            <person name="O'Sullivan O."/>
            <person name="Ritari J."/>
            <person name="Douillard F.P."/>
            <person name="Paul Ross R."/>
            <person name="Yang R."/>
            <person name="Briner A.E."/>
            <person name="Felis G.E."/>
            <person name="de Vos W.M."/>
            <person name="Barrangou R."/>
            <person name="Klaenhammer T.R."/>
            <person name="Caufield P.W."/>
            <person name="Cui Y."/>
            <person name="Zhang H."/>
            <person name="O'Toole P.W."/>
        </authorList>
    </citation>
    <scope>NUCLEOTIDE SEQUENCE [LARGE SCALE GENOMIC DNA]</scope>
    <source>
        <strain evidence="2 3">DSM 16761</strain>
    </source>
</reference>
<protein>
    <submittedName>
        <fullName evidence="2">Uncharacterized protein</fullName>
    </submittedName>
</protein>
<dbReference type="PATRIC" id="fig|1423767.3.peg.160"/>
<proteinExistence type="predicted"/>
<name>A0A0R1VIA2_9LACO</name>
<sequence length="54" mass="6537">MTIIVHENIGKELDDYLERRLRNYEVITPPIPKKPEIVTLEDDDKKKKHHKKDR</sequence>
<comment type="caution">
    <text evidence="2">The sequence shown here is derived from an EMBL/GenBank/DDBJ whole genome shotgun (WGS) entry which is preliminary data.</text>
</comment>
<dbReference type="eggNOG" id="ENOG5030AHZ">
    <property type="taxonomic scope" value="Bacteria"/>
</dbReference>
<evidence type="ECO:0000256" key="1">
    <source>
        <dbReference type="SAM" id="MobiDB-lite"/>
    </source>
</evidence>
<dbReference type="AlphaFoldDB" id="A0A0R1VIA2"/>
<dbReference type="RefSeq" id="WP_013437729.1">
    <property type="nucleotide sequence ID" value="NZ_AZFU01000011.1"/>
</dbReference>
<dbReference type="Proteomes" id="UP000051307">
    <property type="component" value="Unassembled WGS sequence"/>
</dbReference>
<evidence type="ECO:0000313" key="3">
    <source>
        <dbReference type="Proteomes" id="UP000051307"/>
    </source>
</evidence>
<dbReference type="EMBL" id="AZFU01000011">
    <property type="protein sequence ID" value="KRM05454.1"/>
    <property type="molecule type" value="Genomic_DNA"/>
</dbReference>
<gene>
    <name evidence="2" type="ORF">FC59_GL000152</name>
</gene>
<dbReference type="GeneID" id="66524757"/>
<feature type="region of interest" description="Disordered" evidence="1">
    <location>
        <begin position="33"/>
        <end position="54"/>
    </location>
</feature>